<sequence>MDSLCDVVMKHIGNRPTRQSLNANKQIKQAFLDKKARLKGDFLETKTPPSLTIAGQRIKRLEEVNARLKAENARLLEQYVVWQYNAYRHGLSEEKLNAPLPVIDRERSN</sequence>
<name>A0A2G0Q4K4_XENHO</name>
<gene>
    <name evidence="2" type="ORF">Xhom_03219</name>
</gene>
<reference evidence="2 3" key="1">
    <citation type="journal article" date="2017" name="Nat. Microbiol.">
        <title>Natural product diversity associated with the nematode symbionts Photorhabdus and Xenorhabdus.</title>
        <authorList>
            <person name="Tobias N.J."/>
            <person name="Wolff H."/>
            <person name="Djahanschiri B."/>
            <person name="Grundmann F."/>
            <person name="Kronenwerth M."/>
            <person name="Shi Y.M."/>
            <person name="Simonyi S."/>
            <person name="Grun P."/>
            <person name="Shapiro-Ilan D."/>
            <person name="Pidot S.J."/>
            <person name="Stinear T.P."/>
            <person name="Ebersberger I."/>
            <person name="Bode H.B."/>
        </authorList>
    </citation>
    <scope>NUCLEOTIDE SEQUENCE [LARGE SCALE GENOMIC DNA]</scope>
    <source>
        <strain evidence="2 3">DSM 17903</strain>
    </source>
</reference>
<dbReference type="AlphaFoldDB" id="A0A2G0Q4K4"/>
<organism evidence="2 3">
    <name type="scientific">Xenorhabdus hominickii</name>
    <dbReference type="NCBI Taxonomy" id="351679"/>
    <lineage>
        <taxon>Bacteria</taxon>
        <taxon>Pseudomonadati</taxon>
        <taxon>Pseudomonadota</taxon>
        <taxon>Gammaproteobacteria</taxon>
        <taxon>Enterobacterales</taxon>
        <taxon>Morganellaceae</taxon>
        <taxon>Xenorhabdus</taxon>
    </lineage>
</organism>
<dbReference type="RefSeq" id="WP_198148726.1">
    <property type="nucleotide sequence ID" value="NZ_CP016176.1"/>
</dbReference>
<proteinExistence type="predicted"/>
<evidence type="ECO:0000313" key="3">
    <source>
        <dbReference type="Proteomes" id="UP000225433"/>
    </source>
</evidence>
<feature type="coiled-coil region" evidence="1">
    <location>
        <begin position="51"/>
        <end position="78"/>
    </location>
</feature>
<accession>A0A2G0Q4K4</accession>
<evidence type="ECO:0000256" key="1">
    <source>
        <dbReference type="SAM" id="Coils"/>
    </source>
</evidence>
<dbReference type="EMBL" id="NJAI01000005">
    <property type="protein sequence ID" value="PHM54145.1"/>
    <property type="molecule type" value="Genomic_DNA"/>
</dbReference>
<keyword evidence="1" id="KW-0175">Coiled coil</keyword>
<comment type="caution">
    <text evidence="2">The sequence shown here is derived from an EMBL/GenBank/DDBJ whole genome shotgun (WGS) entry which is preliminary data.</text>
</comment>
<dbReference type="Proteomes" id="UP000225433">
    <property type="component" value="Unassembled WGS sequence"/>
</dbReference>
<evidence type="ECO:0000313" key="2">
    <source>
        <dbReference type="EMBL" id="PHM54145.1"/>
    </source>
</evidence>
<protein>
    <submittedName>
        <fullName evidence="2">Uncharacterized protein</fullName>
    </submittedName>
</protein>